<name>A0A3M7P3P4_BRAPC</name>
<feature type="coiled-coil region" evidence="1">
    <location>
        <begin position="245"/>
        <end position="279"/>
    </location>
</feature>
<feature type="region of interest" description="Disordered" evidence="2">
    <location>
        <begin position="1"/>
        <end position="109"/>
    </location>
</feature>
<evidence type="ECO:0000313" key="3">
    <source>
        <dbReference type="EMBL" id="RMZ93304.1"/>
    </source>
</evidence>
<feature type="compositionally biased region" description="Basic and acidic residues" evidence="2">
    <location>
        <begin position="53"/>
        <end position="63"/>
    </location>
</feature>
<proteinExistence type="predicted"/>
<organism evidence="3 4">
    <name type="scientific">Brachionus plicatilis</name>
    <name type="common">Marine rotifer</name>
    <name type="synonym">Brachionus muelleri</name>
    <dbReference type="NCBI Taxonomy" id="10195"/>
    <lineage>
        <taxon>Eukaryota</taxon>
        <taxon>Metazoa</taxon>
        <taxon>Spiralia</taxon>
        <taxon>Gnathifera</taxon>
        <taxon>Rotifera</taxon>
        <taxon>Eurotatoria</taxon>
        <taxon>Monogononta</taxon>
        <taxon>Pseudotrocha</taxon>
        <taxon>Ploima</taxon>
        <taxon>Brachionidae</taxon>
        <taxon>Brachionus</taxon>
    </lineage>
</organism>
<feature type="non-terminal residue" evidence="3">
    <location>
        <position position="1"/>
    </location>
</feature>
<comment type="caution">
    <text evidence="3">The sequence shown here is derived from an EMBL/GenBank/DDBJ whole genome shotgun (WGS) entry which is preliminary data.</text>
</comment>
<keyword evidence="4" id="KW-1185">Reference proteome</keyword>
<evidence type="ECO:0000256" key="1">
    <source>
        <dbReference type="SAM" id="Coils"/>
    </source>
</evidence>
<dbReference type="AlphaFoldDB" id="A0A3M7P3P4"/>
<dbReference type="EMBL" id="REGN01013913">
    <property type="protein sequence ID" value="RMZ93304.1"/>
    <property type="molecule type" value="Genomic_DNA"/>
</dbReference>
<accession>A0A3M7P3P4</accession>
<reference evidence="3 4" key="1">
    <citation type="journal article" date="2018" name="Sci. Rep.">
        <title>Genomic signatures of local adaptation to the degree of environmental predictability in rotifers.</title>
        <authorList>
            <person name="Franch-Gras L."/>
            <person name="Hahn C."/>
            <person name="Garcia-Roger E.M."/>
            <person name="Carmona M.J."/>
            <person name="Serra M."/>
            <person name="Gomez A."/>
        </authorList>
    </citation>
    <scope>NUCLEOTIDE SEQUENCE [LARGE SCALE GENOMIC DNA]</scope>
    <source>
        <strain evidence="3">HYR1</strain>
    </source>
</reference>
<protein>
    <submittedName>
        <fullName evidence="3">Uncharacterized protein</fullName>
    </submittedName>
</protein>
<dbReference type="Proteomes" id="UP000276133">
    <property type="component" value="Unassembled WGS sequence"/>
</dbReference>
<evidence type="ECO:0000313" key="4">
    <source>
        <dbReference type="Proteomes" id="UP000276133"/>
    </source>
</evidence>
<keyword evidence="1" id="KW-0175">Coiled coil</keyword>
<evidence type="ECO:0000256" key="2">
    <source>
        <dbReference type="SAM" id="MobiDB-lite"/>
    </source>
</evidence>
<gene>
    <name evidence="3" type="ORF">BpHYR1_026954</name>
</gene>
<feature type="coiled-coil region" evidence="1">
    <location>
        <begin position="119"/>
        <end position="174"/>
    </location>
</feature>
<sequence length="305" mass="34065">DLSKKKADRPKKRKNSGSSTADHVDAPEEEPIVIIPDPFTNKLSSRFAGAQPKKPDSHKKPSDEAAAVQKTAKAEVKSVKPQATVKPSKAVAQPADELKSEQKPESAPVDQARLQVQTMVAQSNEVEKLNMKIREMDKALNDKLASISQVNRQNDELRVKLDDAKKASVRIQSEFDAQKQTNQVIQKELTRLTDLVSSLDKEKLQLRHEIELARVQQSKPVENADVLMVRMEQLSNELVDRTSSHNQLKSKNQELEARLADFNEQNANLFNRLQTQEALTKVIKYFISGCLCIGSSRLVVRGGIA</sequence>
<feature type="compositionally biased region" description="Basic residues" evidence="2">
    <location>
        <begin position="1"/>
        <end position="15"/>
    </location>
</feature>